<dbReference type="GO" id="GO:0008234">
    <property type="term" value="F:cysteine-type peptidase activity"/>
    <property type="evidence" value="ECO:0007669"/>
    <property type="project" value="UniProtKB-KW"/>
</dbReference>
<evidence type="ECO:0000256" key="4">
    <source>
        <dbReference type="ARBA" id="ARBA00022807"/>
    </source>
</evidence>
<feature type="domain" description="NlpC/P60" evidence="7">
    <location>
        <begin position="175"/>
        <end position="287"/>
    </location>
</feature>
<evidence type="ECO:0000313" key="9">
    <source>
        <dbReference type="Proteomes" id="UP000536685"/>
    </source>
</evidence>
<evidence type="ECO:0000259" key="7">
    <source>
        <dbReference type="PROSITE" id="PS51935"/>
    </source>
</evidence>
<organism evidence="8 9">
    <name type="scientific">Conyzicola lurida</name>
    <dbReference type="NCBI Taxonomy" id="1172621"/>
    <lineage>
        <taxon>Bacteria</taxon>
        <taxon>Bacillati</taxon>
        <taxon>Actinomycetota</taxon>
        <taxon>Actinomycetes</taxon>
        <taxon>Micrococcales</taxon>
        <taxon>Microbacteriaceae</taxon>
        <taxon>Conyzicola</taxon>
    </lineage>
</organism>
<dbReference type="Proteomes" id="UP000536685">
    <property type="component" value="Unassembled WGS sequence"/>
</dbReference>
<comment type="caution">
    <text evidence="8">The sequence shown here is derived from an EMBL/GenBank/DDBJ whole genome shotgun (WGS) entry which is preliminary data.</text>
</comment>
<dbReference type="Gene3D" id="3.90.1720.10">
    <property type="entry name" value="endopeptidase domain like (from Nostoc punctiforme)"/>
    <property type="match status" value="1"/>
</dbReference>
<keyword evidence="3 8" id="KW-0378">Hydrolase</keyword>
<dbReference type="PANTHER" id="PTHR47359:SF3">
    <property type="entry name" value="NLP_P60 DOMAIN-CONTAINING PROTEIN-RELATED"/>
    <property type="match status" value="1"/>
</dbReference>
<dbReference type="RefSeq" id="WP_184233199.1">
    <property type="nucleotide sequence ID" value="NZ_JACHMJ010000001.1"/>
</dbReference>
<feature type="region of interest" description="Disordered" evidence="5">
    <location>
        <begin position="1"/>
        <end position="34"/>
    </location>
</feature>
<evidence type="ECO:0000256" key="2">
    <source>
        <dbReference type="ARBA" id="ARBA00022670"/>
    </source>
</evidence>
<feature type="compositionally biased region" description="Basic residues" evidence="5">
    <location>
        <begin position="20"/>
        <end position="29"/>
    </location>
</feature>
<proteinExistence type="inferred from homology"/>
<evidence type="ECO:0000256" key="6">
    <source>
        <dbReference type="SAM" id="Phobius"/>
    </source>
</evidence>
<dbReference type="InterPro" id="IPR051794">
    <property type="entry name" value="PG_Endopeptidase_C40"/>
</dbReference>
<accession>A0A841AI36</accession>
<evidence type="ECO:0000313" key="8">
    <source>
        <dbReference type="EMBL" id="MBB5842094.1"/>
    </source>
</evidence>
<dbReference type="PROSITE" id="PS51935">
    <property type="entry name" value="NLPC_P60"/>
    <property type="match status" value="1"/>
</dbReference>
<feature type="transmembrane region" description="Helical" evidence="6">
    <location>
        <begin position="69"/>
        <end position="94"/>
    </location>
</feature>
<keyword evidence="6" id="KW-0472">Membrane</keyword>
<dbReference type="AlphaFoldDB" id="A0A841AI36"/>
<evidence type="ECO:0000256" key="1">
    <source>
        <dbReference type="ARBA" id="ARBA00007074"/>
    </source>
</evidence>
<dbReference type="GO" id="GO:0006508">
    <property type="term" value="P:proteolysis"/>
    <property type="evidence" value="ECO:0007669"/>
    <property type="project" value="UniProtKB-KW"/>
</dbReference>
<dbReference type="InterPro" id="IPR038765">
    <property type="entry name" value="Papain-like_cys_pep_sf"/>
</dbReference>
<dbReference type="InterPro" id="IPR000064">
    <property type="entry name" value="NLP_P60_dom"/>
</dbReference>
<dbReference type="Pfam" id="PF00877">
    <property type="entry name" value="NLPC_P60"/>
    <property type="match status" value="1"/>
</dbReference>
<protein>
    <submittedName>
        <fullName evidence="8">Cell wall-associated NlpC family hydrolase</fullName>
    </submittedName>
</protein>
<sequence>MTKVGPQNPAEDPTQFASRRAARKTRRAGSFRERSAAAAAIPKPAAGTAVLSVPAFAATAAKKKRKSSLLSTAVIAVVVPGLFATVALPAYAFAPVADTADIEASQALEEYKATDAQTVLVDAGAATGTVARDSFTATSTEELAAERRRVALAASYSAYTGPTASDYLANPAYPTFDLNSVAGVGQQYLGTPYVYGGATPSGFDCSGFIQFVYAQFGVALPHSVSGQAAAGTKIAIADAVPGDIVIMSGHDGIYMGNGLIMDAPRAGGVVSIRPIWTTSYYIVRIGI</sequence>
<keyword evidence="6" id="KW-1133">Transmembrane helix</keyword>
<keyword evidence="6" id="KW-0812">Transmembrane</keyword>
<keyword evidence="9" id="KW-1185">Reference proteome</keyword>
<dbReference type="SUPFAM" id="SSF54001">
    <property type="entry name" value="Cysteine proteinases"/>
    <property type="match status" value="1"/>
</dbReference>
<comment type="similarity">
    <text evidence="1">Belongs to the peptidase C40 family.</text>
</comment>
<keyword evidence="2" id="KW-0645">Protease</keyword>
<dbReference type="EMBL" id="JACHMJ010000001">
    <property type="protein sequence ID" value="MBB5842094.1"/>
    <property type="molecule type" value="Genomic_DNA"/>
</dbReference>
<evidence type="ECO:0000256" key="3">
    <source>
        <dbReference type="ARBA" id="ARBA00022801"/>
    </source>
</evidence>
<name>A0A841AI36_9MICO</name>
<dbReference type="PANTHER" id="PTHR47359">
    <property type="entry name" value="PEPTIDOGLYCAN DL-ENDOPEPTIDASE CWLO"/>
    <property type="match status" value="1"/>
</dbReference>
<reference evidence="8 9" key="1">
    <citation type="submission" date="2020-08" db="EMBL/GenBank/DDBJ databases">
        <title>Sequencing the genomes of 1000 actinobacteria strains.</title>
        <authorList>
            <person name="Klenk H.-P."/>
        </authorList>
    </citation>
    <scope>NUCLEOTIDE SEQUENCE [LARGE SCALE GENOMIC DNA]</scope>
    <source>
        <strain evidence="8 9">DSM 105784</strain>
    </source>
</reference>
<evidence type="ECO:0000256" key="5">
    <source>
        <dbReference type="SAM" id="MobiDB-lite"/>
    </source>
</evidence>
<keyword evidence="4" id="KW-0788">Thiol protease</keyword>
<gene>
    <name evidence="8" type="ORF">HD599_000417</name>
</gene>